<proteinExistence type="predicted"/>
<dbReference type="PATRIC" id="fig|68170.10.peg.926"/>
<dbReference type="Proteomes" id="UP000033393">
    <property type="component" value="Unassembled WGS sequence"/>
</dbReference>
<sequence length="251" mass="27825">MTAARLYAADEVVHTDTDIVPRFVPSRDEAATARLAWEVAVDQLVRPGLHTVHRANGTTETAEVLTLLRQVEEAVLPGSAVTGKPSQGSRPPASLGALSLLASIRREVRQCCRTHDHPQWTTLTEQVRAWAEHAEHWQHAAPDYVVWAAEESTRWVAQARQLLDPEPRLPLRGRACPVCRVDVVQVWSDDEGDYVRRPALRIDADQVEAVCAACGQRWGLDVWAQLNTMLDQQLTHETLAVTGNTLGDDAE</sequence>
<keyword evidence="4" id="KW-1185">Reference proteome</keyword>
<dbReference type="InterPro" id="IPR055764">
    <property type="entry name" value="DUF7340"/>
</dbReference>
<comment type="caution">
    <text evidence="3">The sequence shown here is derived from an EMBL/GenBank/DDBJ whole genome shotgun (WGS) entry which is preliminary data.</text>
</comment>
<evidence type="ECO:0000259" key="2">
    <source>
        <dbReference type="Pfam" id="PF24030"/>
    </source>
</evidence>
<evidence type="ECO:0000313" key="3">
    <source>
        <dbReference type="EMBL" id="KJK50440.1"/>
    </source>
</evidence>
<dbReference type="EMBL" id="JYJG01000059">
    <property type="protein sequence ID" value="KJK50440.1"/>
    <property type="molecule type" value="Genomic_DNA"/>
</dbReference>
<dbReference type="Pfam" id="PF24029">
    <property type="entry name" value="DUF7340"/>
    <property type="match status" value="1"/>
</dbReference>
<dbReference type="STRING" id="68170.GCA_000974445_02461"/>
<feature type="domain" description="DUF7340" evidence="1">
    <location>
        <begin position="168"/>
        <end position="232"/>
    </location>
</feature>
<evidence type="ECO:0000313" key="4">
    <source>
        <dbReference type="Proteomes" id="UP000033393"/>
    </source>
</evidence>
<dbReference type="AlphaFoldDB" id="A0A0F0H4N2"/>
<name>A0A0F0H4N2_LENAE</name>
<gene>
    <name evidence="3" type="ORF">UK23_10615</name>
</gene>
<accession>A0A0F0H4N2</accession>
<dbReference type="RefSeq" id="WP_045311252.1">
    <property type="nucleotide sequence ID" value="NZ_JYJG01000059.1"/>
</dbReference>
<evidence type="ECO:0000259" key="1">
    <source>
        <dbReference type="Pfam" id="PF24029"/>
    </source>
</evidence>
<protein>
    <submittedName>
        <fullName evidence="3">Uncharacterized protein</fullName>
    </submittedName>
</protein>
<dbReference type="OrthoDB" id="3683675at2"/>
<dbReference type="InterPro" id="IPR055765">
    <property type="entry name" value="DUF7341"/>
</dbReference>
<organism evidence="3 4">
    <name type="scientific">Lentzea aerocolonigenes</name>
    <name type="common">Lechevalieria aerocolonigenes</name>
    <name type="synonym">Saccharothrix aerocolonigenes</name>
    <dbReference type="NCBI Taxonomy" id="68170"/>
    <lineage>
        <taxon>Bacteria</taxon>
        <taxon>Bacillati</taxon>
        <taxon>Actinomycetota</taxon>
        <taxon>Actinomycetes</taxon>
        <taxon>Pseudonocardiales</taxon>
        <taxon>Pseudonocardiaceae</taxon>
        <taxon>Lentzea</taxon>
    </lineage>
</organism>
<reference evidence="3 4" key="1">
    <citation type="submission" date="2015-02" db="EMBL/GenBank/DDBJ databases">
        <authorList>
            <person name="Ju K.-S."/>
            <person name="Doroghazi J.R."/>
            <person name="Metcalf W."/>
        </authorList>
    </citation>
    <scope>NUCLEOTIDE SEQUENCE [LARGE SCALE GENOMIC DNA]</scope>
    <source>
        <strain evidence="3 4">NRRL B-16140</strain>
    </source>
</reference>
<dbReference type="Pfam" id="PF24030">
    <property type="entry name" value="DUF7341"/>
    <property type="match status" value="1"/>
</dbReference>
<feature type="domain" description="DUF7341" evidence="2">
    <location>
        <begin position="30"/>
        <end position="163"/>
    </location>
</feature>